<organism evidence="2 3">
    <name type="scientific">Pukyongia salina</name>
    <dbReference type="NCBI Taxonomy" id="2094025"/>
    <lineage>
        <taxon>Bacteria</taxon>
        <taxon>Pseudomonadati</taxon>
        <taxon>Bacteroidota</taxon>
        <taxon>Flavobacteriia</taxon>
        <taxon>Flavobacteriales</taxon>
        <taxon>Flavobacteriaceae</taxon>
        <taxon>Pukyongia</taxon>
    </lineage>
</organism>
<feature type="transmembrane region" description="Helical" evidence="1">
    <location>
        <begin position="21"/>
        <end position="42"/>
    </location>
</feature>
<dbReference type="OrthoDB" id="1414794at2"/>
<evidence type="ECO:0000256" key="1">
    <source>
        <dbReference type="SAM" id="Phobius"/>
    </source>
</evidence>
<name>A0A2S0HY67_9FLAO</name>
<dbReference type="RefSeq" id="WP_105216374.1">
    <property type="nucleotide sequence ID" value="NZ_CP027062.1"/>
</dbReference>
<keyword evidence="1" id="KW-0812">Transmembrane</keyword>
<dbReference type="KEGG" id="aue:C5O00_08075"/>
<dbReference type="Pfam" id="PF19578">
    <property type="entry name" value="DUF6090"/>
    <property type="match status" value="1"/>
</dbReference>
<dbReference type="EMBL" id="CP027062">
    <property type="protein sequence ID" value="AVI51133.1"/>
    <property type="molecule type" value="Genomic_DNA"/>
</dbReference>
<proteinExistence type="predicted"/>
<reference evidence="2 3" key="1">
    <citation type="submission" date="2018-02" db="EMBL/GenBank/DDBJ databases">
        <title>Genomic analysis of the strain RR4-38 isolated from a seawater recirculating aquaculture system.</title>
        <authorList>
            <person name="Kim Y.-S."/>
            <person name="Jang Y.H."/>
            <person name="Kim K.-H."/>
        </authorList>
    </citation>
    <scope>NUCLEOTIDE SEQUENCE [LARGE SCALE GENOMIC DNA]</scope>
    <source>
        <strain evidence="2 3">RR4-38</strain>
    </source>
</reference>
<keyword evidence="1" id="KW-0472">Membrane</keyword>
<dbReference type="Proteomes" id="UP000238442">
    <property type="component" value="Chromosome"/>
</dbReference>
<accession>A0A2S0HY67</accession>
<dbReference type="InterPro" id="IPR045749">
    <property type="entry name" value="DUF6090"/>
</dbReference>
<protein>
    <submittedName>
        <fullName evidence="2">Uncharacterized protein</fullName>
    </submittedName>
</protein>
<gene>
    <name evidence="2" type="ORF">C5O00_08075</name>
</gene>
<keyword evidence="3" id="KW-1185">Reference proteome</keyword>
<evidence type="ECO:0000313" key="2">
    <source>
        <dbReference type="EMBL" id="AVI51133.1"/>
    </source>
</evidence>
<sequence length="248" mass="28909">MIKFFSSIRRNFLSEGKTAKYLKYAIGEIVLVVIGILIAISLNNSNQQKNLKENVDNQLSLLRQSVYRDSLSFSGLIQYNTKQANNLKRLIQLMHTPMDEENCKEFVTNYNQLIEVRTNIADRSIYDEMVNSGAYSKIEEQTLKSQIANYYQLSAHFDEIIWMYVKDFRAFNNKVSMDGTISLAYLDENLTISEKERCAYFNILLQNEEKKIMLENLFYSGISTYEQINNLYSVLIHRVMTGLPEHIE</sequence>
<keyword evidence="1" id="KW-1133">Transmembrane helix</keyword>
<evidence type="ECO:0000313" key="3">
    <source>
        <dbReference type="Proteomes" id="UP000238442"/>
    </source>
</evidence>
<dbReference type="AlphaFoldDB" id="A0A2S0HY67"/>